<evidence type="ECO:0000313" key="2">
    <source>
        <dbReference type="Proteomes" id="UP000030694"/>
    </source>
</evidence>
<organism evidence="1 2">
    <name type="scientific">Plasmodium falciparum (isolate Camp / Malaysia)</name>
    <dbReference type="NCBI Taxonomy" id="5835"/>
    <lineage>
        <taxon>Eukaryota</taxon>
        <taxon>Sar</taxon>
        <taxon>Alveolata</taxon>
        <taxon>Apicomplexa</taxon>
        <taxon>Aconoidasida</taxon>
        <taxon>Haemosporida</taxon>
        <taxon>Plasmodiidae</taxon>
        <taxon>Plasmodium</taxon>
        <taxon>Plasmodium (Laverania)</taxon>
    </lineage>
</organism>
<dbReference type="Proteomes" id="UP000030694">
    <property type="component" value="Unassembled WGS sequence"/>
</dbReference>
<accession>A0A024X3X1</accession>
<protein>
    <submittedName>
        <fullName evidence="1">Uncharacterized protein</fullName>
    </submittedName>
</protein>
<reference evidence="1 2" key="2">
    <citation type="submission" date="2013-02" db="EMBL/GenBank/DDBJ databases">
        <title>The Genome Sequence of Plasmodium falciparum CAMP/Malaysia.</title>
        <authorList>
            <consortium name="The Broad Institute Genome Sequencing Platform"/>
            <consortium name="The Broad Institute Genome Sequencing Center for Infectious Disease"/>
            <person name="Neafsey D."/>
            <person name="Cheeseman I."/>
            <person name="Volkman S."/>
            <person name="Adams J."/>
            <person name="Walker B."/>
            <person name="Young S.K."/>
            <person name="Zeng Q."/>
            <person name="Gargeya S."/>
            <person name="Fitzgerald M."/>
            <person name="Haas B."/>
            <person name="Abouelleil A."/>
            <person name="Alvarado L."/>
            <person name="Arachchi H.M."/>
            <person name="Berlin A.M."/>
            <person name="Chapman S.B."/>
            <person name="Dewar J."/>
            <person name="Goldberg J."/>
            <person name="Griggs A."/>
            <person name="Gujja S."/>
            <person name="Hansen M."/>
            <person name="Howarth C."/>
            <person name="Imamovic A."/>
            <person name="Larimer J."/>
            <person name="McCowan C."/>
            <person name="Murphy C."/>
            <person name="Neiman D."/>
            <person name="Pearson M."/>
            <person name="Priest M."/>
            <person name="Roberts A."/>
            <person name="Saif S."/>
            <person name="Shea T."/>
            <person name="Sisk P."/>
            <person name="Sykes S."/>
            <person name="Wortman J."/>
            <person name="Nusbaum C."/>
            <person name="Birren B."/>
        </authorList>
    </citation>
    <scope>NUCLEOTIDE SEQUENCE [LARGE SCALE GENOMIC DNA]</scope>
    <source>
        <strain evidence="1 2">CAMP/Malaysia</strain>
    </source>
</reference>
<sequence length="54" mass="6478">MRYKNEKYVRSEIMSDILFILNCDFIFRPKLLDVKMQMIHNTLANSLLYAYCIG</sequence>
<reference evidence="1 2" key="1">
    <citation type="submission" date="2013-02" db="EMBL/GenBank/DDBJ databases">
        <title>The Genome Annotation of Plasmodium falciparum CAMP/Malaysia.</title>
        <authorList>
            <consortium name="The Broad Institute Genome Sequencing Platform"/>
            <consortium name="The Broad Institute Genome Sequencing Center for Infectious Disease"/>
            <person name="Neafsey D."/>
            <person name="Hoffman S."/>
            <person name="Volkman S."/>
            <person name="Rosenthal P."/>
            <person name="Walker B."/>
            <person name="Young S.K."/>
            <person name="Zeng Q."/>
            <person name="Gargeya S."/>
            <person name="Fitzgerald M."/>
            <person name="Haas B."/>
            <person name="Abouelleil A."/>
            <person name="Allen A.W."/>
            <person name="Alvarado L."/>
            <person name="Arachchi H.M."/>
            <person name="Berlin A.M."/>
            <person name="Chapman S.B."/>
            <person name="Gainer-Dewar J."/>
            <person name="Goldberg J."/>
            <person name="Griggs A."/>
            <person name="Gujja S."/>
            <person name="Hansen M."/>
            <person name="Howarth C."/>
            <person name="Imamovic A."/>
            <person name="Ireland A."/>
            <person name="Larimer J."/>
            <person name="McCowan C."/>
            <person name="Murphy C."/>
            <person name="Pearson M."/>
            <person name="Poon T.W."/>
            <person name="Priest M."/>
            <person name="Roberts A."/>
            <person name="Saif S."/>
            <person name="Shea T."/>
            <person name="Sisk P."/>
            <person name="Sykes S."/>
            <person name="Wortman J."/>
            <person name="Nusbaum C."/>
            <person name="Birren B."/>
        </authorList>
    </citation>
    <scope>NUCLEOTIDE SEQUENCE [LARGE SCALE GENOMIC DNA]</scope>
    <source>
        <strain evidence="1 2">CAMP/Malaysia</strain>
    </source>
</reference>
<name>A0A024X3X1_PLAFC</name>
<dbReference type="EMBL" id="KI927544">
    <property type="protein sequence ID" value="ETW59476.1"/>
    <property type="molecule type" value="Genomic_DNA"/>
</dbReference>
<evidence type="ECO:0000313" key="1">
    <source>
        <dbReference type="EMBL" id="ETW59476.1"/>
    </source>
</evidence>
<feature type="non-terminal residue" evidence="1">
    <location>
        <position position="54"/>
    </location>
</feature>
<dbReference type="AlphaFoldDB" id="A0A024X3X1"/>
<gene>
    <name evidence="1" type="ORF">PFMC_04665</name>
</gene>
<proteinExistence type="predicted"/>